<proteinExistence type="predicted"/>
<organism evidence="2 3">
    <name type="scientific">Caerostris darwini</name>
    <dbReference type="NCBI Taxonomy" id="1538125"/>
    <lineage>
        <taxon>Eukaryota</taxon>
        <taxon>Metazoa</taxon>
        <taxon>Ecdysozoa</taxon>
        <taxon>Arthropoda</taxon>
        <taxon>Chelicerata</taxon>
        <taxon>Arachnida</taxon>
        <taxon>Araneae</taxon>
        <taxon>Araneomorphae</taxon>
        <taxon>Entelegynae</taxon>
        <taxon>Araneoidea</taxon>
        <taxon>Araneidae</taxon>
        <taxon>Caerostris</taxon>
    </lineage>
</organism>
<evidence type="ECO:0000256" key="1">
    <source>
        <dbReference type="SAM" id="MobiDB-lite"/>
    </source>
</evidence>
<feature type="region of interest" description="Disordered" evidence="1">
    <location>
        <begin position="47"/>
        <end position="66"/>
    </location>
</feature>
<name>A0AAV4SDH2_9ARAC</name>
<comment type="caution">
    <text evidence="2">The sequence shown here is derived from an EMBL/GenBank/DDBJ whole genome shotgun (WGS) entry which is preliminary data.</text>
</comment>
<accession>A0AAV4SDH2</accession>
<protein>
    <recommendedName>
        <fullName evidence="4">Cytochrome c biogenesis B</fullName>
    </recommendedName>
</protein>
<evidence type="ECO:0000313" key="3">
    <source>
        <dbReference type="Proteomes" id="UP001054837"/>
    </source>
</evidence>
<dbReference type="Proteomes" id="UP001054837">
    <property type="component" value="Unassembled WGS sequence"/>
</dbReference>
<evidence type="ECO:0008006" key="4">
    <source>
        <dbReference type="Google" id="ProtNLM"/>
    </source>
</evidence>
<gene>
    <name evidence="2" type="ORF">CDAR_278071</name>
</gene>
<sequence length="127" mass="13962">MYTHTSRRHALSSERLRFGLLQGNGNWFILVVQESLIGQRGRVVSSKSFPSSRGSQAVYPSSPMESIGQRGRVVSSKSFPSSRGSQADLVLSSILGYGGPFVESSFFPFFVSFSPSISCRKDRTQFA</sequence>
<keyword evidence="3" id="KW-1185">Reference proteome</keyword>
<reference evidence="2 3" key="1">
    <citation type="submission" date="2021-06" db="EMBL/GenBank/DDBJ databases">
        <title>Caerostris darwini draft genome.</title>
        <authorList>
            <person name="Kono N."/>
            <person name="Arakawa K."/>
        </authorList>
    </citation>
    <scope>NUCLEOTIDE SEQUENCE [LARGE SCALE GENOMIC DNA]</scope>
</reference>
<dbReference type="AlphaFoldDB" id="A0AAV4SDH2"/>
<feature type="compositionally biased region" description="Polar residues" evidence="1">
    <location>
        <begin position="47"/>
        <end position="59"/>
    </location>
</feature>
<evidence type="ECO:0000313" key="2">
    <source>
        <dbReference type="EMBL" id="GIY29928.1"/>
    </source>
</evidence>
<dbReference type="EMBL" id="BPLQ01007415">
    <property type="protein sequence ID" value="GIY29928.1"/>
    <property type="molecule type" value="Genomic_DNA"/>
</dbReference>